<dbReference type="InterPro" id="IPR006869">
    <property type="entry name" value="DUF547"/>
</dbReference>
<dbReference type="Pfam" id="PF04784">
    <property type="entry name" value="DUF547"/>
    <property type="match status" value="1"/>
</dbReference>
<name>A0AAD3DK36_9CHLO</name>
<comment type="caution">
    <text evidence="4">The sequence shown here is derived from an EMBL/GenBank/DDBJ whole genome shotgun (WGS) entry which is preliminary data.</text>
</comment>
<dbReference type="InterPro" id="IPR014025">
    <property type="entry name" value="Glutaredoxin_subgr"/>
</dbReference>
<dbReference type="CDD" id="cd02066">
    <property type="entry name" value="GRX_family"/>
    <property type="match status" value="1"/>
</dbReference>
<dbReference type="InterPro" id="IPR002109">
    <property type="entry name" value="Glutaredoxin"/>
</dbReference>
<keyword evidence="5" id="KW-1185">Reference proteome</keyword>
<dbReference type="Proteomes" id="UP001054857">
    <property type="component" value="Unassembled WGS sequence"/>
</dbReference>
<reference evidence="4 5" key="1">
    <citation type="journal article" date="2021" name="Sci. Rep.">
        <title>Genome sequencing of the multicellular alga Astrephomene provides insights into convergent evolution of germ-soma differentiation.</title>
        <authorList>
            <person name="Yamashita S."/>
            <person name="Yamamoto K."/>
            <person name="Matsuzaki R."/>
            <person name="Suzuki S."/>
            <person name="Yamaguchi H."/>
            <person name="Hirooka S."/>
            <person name="Minakuchi Y."/>
            <person name="Miyagishima S."/>
            <person name="Kawachi M."/>
            <person name="Toyoda A."/>
            <person name="Nozaki H."/>
        </authorList>
    </citation>
    <scope>NUCLEOTIDE SEQUENCE [LARGE SCALE GENOMIC DNA]</scope>
    <source>
        <strain evidence="4 5">NIES-4017</strain>
    </source>
</reference>
<sequence length="621" mass="65127">MNVASSRTLMRLGLHRGVHISAVGPAVTRCVRQAYATSRLSGSSADTLKRTPLRVALAAIGASAMGAGLVYGHAAAEVDDADVRTARVAVMSTPACPYCKRAKEALTSAGIAFVDVNIGADEALRQTVRELTGKRTVPQIFVGGRSIGGCDDLLAQLADGSFQQHLAEASAPAAAEAEASGDKIGSGSGFAVPPELLAAIQAAQQRAVQAQDVSAAAAGTSTAASRRLRELAAGMAREPREGGIPREERKIGSRTFRVFSLAQLRQWLAAEAADPDPPATAAQLLAANLITPAAADCTAAAAAATKVAAAAGKGGLAEEGVLLALVSEAPRPAAGEALNTQYWWQGPARPASEVAASLRQLILELYATHLSPDGRSVSYGALRSDPRFAAFVAATAELQQVDLAPLSREELIAFAINLYNALIIHALVALGLTRMTAAQRSTFFSRTAKYNIGGLDFSADDLEQGVLRGNRAGATHLLSLLGLPQLAGGHFSRGDPRARKVVSPIDPRIHFALVCGARSCPPIKLYSAANLEEGLAAAAEAFCATEVQVDRAAREVRLSKIFKWYAIDFGSNKLERLSYLAGFLPECAREDLLALLQEAKSGVGDIRVSYKEYDWNLNGTD</sequence>
<evidence type="ECO:0008006" key="6">
    <source>
        <dbReference type="Google" id="ProtNLM"/>
    </source>
</evidence>
<protein>
    <recommendedName>
        <fullName evidence="6">Glutaredoxin</fullName>
    </recommendedName>
</protein>
<keyword evidence="1" id="KW-0812">Transmembrane</keyword>
<dbReference type="PROSITE" id="PS51354">
    <property type="entry name" value="GLUTAREDOXIN_2"/>
    <property type="match status" value="1"/>
</dbReference>
<dbReference type="AlphaFoldDB" id="A0AAD3DK36"/>
<proteinExistence type="predicted"/>
<organism evidence="4 5">
    <name type="scientific">Astrephomene gubernaculifera</name>
    <dbReference type="NCBI Taxonomy" id="47775"/>
    <lineage>
        <taxon>Eukaryota</taxon>
        <taxon>Viridiplantae</taxon>
        <taxon>Chlorophyta</taxon>
        <taxon>core chlorophytes</taxon>
        <taxon>Chlorophyceae</taxon>
        <taxon>CS clade</taxon>
        <taxon>Chlamydomonadales</taxon>
        <taxon>Astrephomenaceae</taxon>
        <taxon>Astrephomene</taxon>
    </lineage>
</organism>
<dbReference type="Pfam" id="PF00462">
    <property type="entry name" value="Glutaredoxin"/>
    <property type="match status" value="1"/>
</dbReference>
<dbReference type="SUPFAM" id="SSF52833">
    <property type="entry name" value="Thioredoxin-like"/>
    <property type="match status" value="1"/>
</dbReference>
<evidence type="ECO:0000259" key="3">
    <source>
        <dbReference type="Pfam" id="PF04784"/>
    </source>
</evidence>
<dbReference type="PANTHER" id="PTHR46361">
    <property type="entry name" value="ELECTRON CARRIER/ PROTEIN DISULFIDE OXIDOREDUCTASE"/>
    <property type="match status" value="1"/>
</dbReference>
<keyword evidence="1" id="KW-0472">Membrane</keyword>
<feature type="domain" description="Glutaredoxin" evidence="2">
    <location>
        <begin position="88"/>
        <end position="147"/>
    </location>
</feature>
<dbReference type="EMBL" id="BMAR01000005">
    <property type="protein sequence ID" value="GFR43319.1"/>
    <property type="molecule type" value="Genomic_DNA"/>
</dbReference>
<evidence type="ECO:0000256" key="1">
    <source>
        <dbReference type="SAM" id="Phobius"/>
    </source>
</evidence>
<dbReference type="PRINTS" id="PR00160">
    <property type="entry name" value="GLUTAREDOXIN"/>
</dbReference>
<keyword evidence="1" id="KW-1133">Transmembrane helix</keyword>
<evidence type="ECO:0000313" key="5">
    <source>
        <dbReference type="Proteomes" id="UP001054857"/>
    </source>
</evidence>
<dbReference type="PANTHER" id="PTHR46361:SF3">
    <property type="entry name" value="ELECTRON CARRIER_ PROTEIN DISULFIDE OXIDOREDUCTASE"/>
    <property type="match status" value="1"/>
</dbReference>
<accession>A0AAD3DK36</accession>
<gene>
    <name evidence="4" type="ORF">Agub_g4387</name>
</gene>
<dbReference type="InterPro" id="IPR036249">
    <property type="entry name" value="Thioredoxin-like_sf"/>
</dbReference>
<evidence type="ECO:0000259" key="2">
    <source>
        <dbReference type="Pfam" id="PF00462"/>
    </source>
</evidence>
<evidence type="ECO:0000313" key="4">
    <source>
        <dbReference type="EMBL" id="GFR43319.1"/>
    </source>
</evidence>
<feature type="domain" description="DUF547" evidence="3">
    <location>
        <begin position="405"/>
        <end position="542"/>
    </location>
</feature>
<dbReference type="Gene3D" id="3.40.30.10">
    <property type="entry name" value="Glutaredoxin"/>
    <property type="match status" value="1"/>
</dbReference>
<feature type="transmembrane region" description="Helical" evidence="1">
    <location>
        <begin position="411"/>
        <end position="432"/>
    </location>
</feature>